<dbReference type="Pfam" id="PF12330">
    <property type="entry name" value="Haspin_kinase"/>
    <property type="match status" value="1"/>
</dbReference>
<comment type="catalytic activity">
    <reaction evidence="7">
        <text>L-threonyl-[protein] + ATP = O-phospho-L-threonyl-[protein] + ADP + H(+)</text>
        <dbReference type="Rhea" id="RHEA:46608"/>
        <dbReference type="Rhea" id="RHEA-COMP:11060"/>
        <dbReference type="Rhea" id="RHEA-COMP:11605"/>
        <dbReference type="ChEBI" id="CHEBI:15378"/>
        <dbReference type="ChEBI" id="CHEBI:30013"/>
        <dbReference type="ChEBI" id="CHEBI:30616"/>
        <dbReference type="ChEBI" id="CHEBI:61977"/>
        <dbReference type="ChEBI" id="CHEBI:456216"/>
        <dbReference type="EC" id="2.7.11.1"/>
    </reaction>
</comment>
<dbReference type="InterPro" id="IPR011009">
    <property type="entry name" value="Kinase-like_dom_sf"/>
</dbReference>
<dbReference type="Gene3D" id="1.10.510.10">
    <property type="entry name" value="Transferase(Phosphotransferase) domain 1"/>
    <property type="match status" value="1"/>
</dbReference>
<reference evidence="11" key="1">
    <citation type="submission" date="2014-08" db="EMBL/GenBank/DDBJ databases">
        <authorList>
            <person name="Murali S."/>
            <person name="Richards S."/>
            <person name="Bandaranaike D."/>
            <person name="Bellair M."/>
            <person name="Blankenburg K."/>
            <person name="Chao H."/>
            <person name="Dinh H."/>
            <person name="Doddapaneni H."/>
            <person name="Dugan-Rocha S."/>
            <person name="Elkadiri S."/>
            <person name="Gnanaolivu R."/>
            <person name="Hughes D."/>
            <person name="Lee S."/>
            <person name="Li M."/>
            <person name="Ming W."/>
            <person name="Munidasa M."/>
            <person name="Muniz J."/>
            <person name="Nguyen L."/>
            <person name="Osuji N."/>
            <person name="Pu L.-L."/>
            <person name="Puazo M."/>
            <person name="Skinner E."/>
            <person name="Qu C."/>
            <person name="Quiroz J."/>
            <person name="Raj R."/>
            <person name="Weissenberger G."/>
            <person name="Xin Y."/>
            <person name="Zou X."/>
            <person name="Han Y."/>
            <person name="Worley K."/>
            <person name="Muzny D."/>
            <person name="Gibbs R."/>
        </authorList>
    </citation>
    <scope>NUCLEOTIDE SEQUENCE</scope>
    <source>
        <strain evidence="11">HAZT.00-mixed</strain>
        <tissue evidence="11">Whole organism</tissue>
    </source>
</reference>
<dbReference type="AlphaFoldDB" id="A0A6A0GWJ0"/>
<feature type="domain" description="Protein kinase" evidence="10">
    <location>
        <begin position="138"/>
        <end position="419"/>
    </location>
</feature>
<accession>A0A6A0GWJ0</accession>
<dbReference type="GO" id="GO:0072354">
    <property type="term" value="F:histone H3T3 kinase activity"/>
    <property type="evidence" value="ECO:0007669"/>
    <property type="project" value="TreeGrafter"/>
</dbReference>
<gene>
    <name evidence="11" type="ORF">HAZT_HAZT007058</name>
</gene>
<dbReference type="PANTHER" id="PTHR24419">
    <property type="entry name" value="INTERLEUKIN-1 RECEPTOR-ASSOCIATED KINASE"/>
    <property type="match status" value="1"/>
</dbReference>
<dbReference type="InterPro" id="IPR024604">
    <property type="entry name" value="GSG2_C"/>
</dbReference>
<sequence length="440" mass="50259">MPGDGDVAQPELAGGLVPAKRGKGWRRSLFIQDRFSDCIPRTSMGASCQSQMYERRSDASVMRNRRSSLCMSSVIPATAATTDVCQRVLDETGADDLLPVFEDDREAAYSMTAKERVLELCGQTDVVPITRCFTPSVMRDLKKIGEGAYGEVFMSVQEGRRKVFKIMPIEGNFRVNDEVQKTFDEIFSEILISIFANFMNLLLDDYPESENDRPDMYPRDQLHVVLEFGHAGQDLESYVFSDAAQALALFWQVTYGLAVAEKRFEFEHRDLHFGNILVEATTDTSCSCTFEGEQIMLPTHGVRATIIDFTMSRLRHSESSVVFNDLCKDPDVFKGEGDYQFDIYRAMRDVVGSILAHILICIVIVTVGFLSFRENWNKFEPKTNVMWLHYLLDKLISECYYRSKTSRRHRLHIAKLEKLKSIVLKFDSSCHLARSLKEKW</sequence>
<dbReference type="SUPFAM" id="SSF56112">
    <property type="entry name" value="Protein kinase-like (PK-like)"/>
    <property type="match status" value="1"/>
</dbReference>
<keyword evidence="2" id="KW-0723">Serine/threonine-protein kinase</keyword>
<evidence type="ECO:0000256" key="3">
    <source>
        <dbReference type="ARBA" id="ARBA00022679"/>
    </source>
</evidence>
<evidence type="ECO:0000256" key="1">
    <source>
        <dbReference type="ARBA" id="ARBA00012513"/>
    </source>
</evidence>
<feature type="transmembrane region" description="Helical" evidence="9">
    <location>
        <begin position="350"/>
        <end position="372"/>
    </location>
</feature>
<dbReference type="Gene3D" id="3.30.200.20">
    <property type="entry name" value="Phosphorylase Kinase, domain 1"/>
    <property type="match status" value="1"/>
</dbReference>
<comment type="catalytic activity">
    <reaction evidence="8">
        <text>L-seryl-[protein] + ATP = O-phospho-L-seryl-[protein] + ADP + H(+)</text>
        <dbReference type="Rhea" id="RHEA:17989"/>
        <dbReference type="Rhea" id="RHEA-COMP:9863"/>
        <dbReference type="Rhea" id="RHEA-COMP:11604"/>
        <dbReference type="ChEBI" id="CHEBI:15378"/>
        <dbReference type="ChEBI" id="CHEBI:29999"/>
        <dbReference type="ChEBI" id="CHEBI:30616"/>
        <dbReference type="ChEBI" id="CHEBI:83421"/>
        <dbReference type="ChEBI" id="CHEBI:456216"/>
        <dbReference type="EC" id="2.7.11.1"/>
    </reaction>
</comment>
<dbReference type="GO" id="GO:0035556">
    <property type="term" value="P:intracellular signal transduction"/>
    <property type="evidence" value="ECO:0007669"/>
    <property type="project" value="TreeGrafter"/>
</dbReference>
<keyword evidence="9" id="KW-1133">Transmembrane helix</keyword>
<dbReference type="PANTHER" id="PTHR24419:SF18">
    <property type="entry name" value="SERINE_THREONINE-PROTEIN KINASE HASPIN"/>
    <property type="match status" value="1"/>
</dbReference>
<keyword evidence="5" id="KW-0418">Kinase</keyword>
<evidence type="ECO:0000313" key="11">
    <source>
        <dbReference type="EMBL" id="KAA0190793.1"/>
    </source>
</evidence>
<keyword evidence="3" id="KW-0808">Transferase</keyword>
<keyword evidence="9" id="KW-0472">Membrane</keyword>
<dbReference type="SMART" id="SM00220">
    <property type="entry name" value="S_TKc"/>
    <property type="match status" value="1"/>
</dbReference>
<dbReference type="Proteomes" id="UP000711488">
    <property type="component" value="Unassembled WGS sequence"/>
</dbReference>
<evidence type="ECO:0000256" key="4">
    <source>
        <dbReference type="ARBA" id="ARBA00022741"/>
    </source>
</evidence>
<dbReference type="GO" id="GO:0005737">
    <property type="term" value="C:cytoplasm"/>
    <property type="evidence" value="ECO:0007669"/>
    <property type="project" value="TreeGrafter"/>
</dbReference>
<dbReference type="InterPro" id="IPR000719">
    <property type="entry name" value="Prot_kinase_dom"/>
</dbReference>
<evidence type="ECO:0000256" key="9">
    <source>
        <dbReference type="SAM" id="Phobius"/>
    </source>
</evidence>
<dbReference type="OrthoDB" id="21018at2759"/>
<evidence type="ECO:0000256" key="8">
    <source>
        <dbReference type="ARBA" id="ARBA00048679"/>
    </source>
</evidence>
<dbReference type="GO" id="GO:0000278">
    <property type="term" value="P:mitotic cell cycle"/>
    <property type="evidence" value="ECO:0007669"/>
    <property type="project" value="TreeGrafter"/>
</dbReference>
<dbReference type="GO" id="GO:0005634">
    <property type="term" value="C:nucleus"/>
    <property type="evidence" value="ECO:0007669"/>
    <property type="project" value="TreeGrafter"/>
</dbReference>
<protein>
    <recommendedName>
        <fullName evidence="1">non-specific serine/threonine protein kinase</fullName>
        <ecNumber evidence="1">2.7.11.1</ecNumber>
    </recommendedName>
</protein>
<dbReference type="EC" id="2.7.11.1" evidence="1"/>
<keyword evidence="4" id="KW-0547">Nucleotide-binding</keyword>
<keyword evidence="9" id="KW-0812">Transmembrane</keyword>
<reference evidence="11" key="3">
    <citation type="submission" date="2019-06" db="EMBL/GenBank/DDBJ databases">
        <authorList>
            <person name="Poynton C."/>
            <person name="Hasenbein S."/>
            <person name="Benoit J.B."/>
            <person name="Sepulveda M.S."/>
            <person name="Poelchau M.F."/>
            <person name="Murali S.C."/>
            <person name="Chen S."/>
            <person name="Glastad K.M."/>
            <person name="Werren J.H."/>
            <person name="Vineis J.H."/>
            <person name="Bowen J.L."/>
            <person name="Friedrich M."/>
            <person name="Jones J."/>
            <person name="Robertson H.M."/>
            <person name="Feyereisen R."/>
            <person name="Mechler-Hickson A."/>
            <person name="Mathers N."/>
            <person name="Lee C.E."/>
            <person name="Colbourne J.K."/>
            <person name="Biales A."/>
            <person name="Johnston J.S."/>
            <person name="Wellborn G.A."/>
            <person name="Rosendale A.J."/>
            <person name="Cridge A.G."/>
            <person name="Munoz-Torres M.C."/>
            <person name="Bain P.A."/>
            <person name="Manny A.R."/>
            <person name="Major K.M."/>
            <person name="Lambert F.N."/>
            <person name="Vulpe C.D."/>
            <person name="Tuck P."/>
            <person name="Blalock B.J."/>
            <person name="Lin Y.-Y."/>
            <person name="Smith M.E."/>
            <person name="Ochoa-Acuna H."/>
            <person name="Chen M.-J.M."/>
            <person name="Childers C.P."/>
            <person name="Qu J."/>
            <person name="Dugan S."/>
            <person name="Lee S.L."/>
            <person name="Chao H."/>
            <person name="Dinh H."/>
            <person name="Han Y."/>
            <person name="Doddapaneni H."/>
            <person name="Worley K.C."/>
            <person name="Muzny D.M."/>
            <person name="Gibbs R.A."/>
            <person name="Richards S."/>
        </authorList>
    </citation>
    <scope>NUCLEOTIDE SEQUENCE</scope>
    <source>
        <strain evidence="11">HAZT.00-mixed</strain>
        <tissue evidence="11">Whole organism</tissue>
    </source>
</reference>
<dbReference type="GO" id="GO:0005524">
    <property type="term" value="F:ATP binding"/>
    <property type="evidence" value="ECO:0007669"/>
    <property type="project" value="UniProtKB-KW"/>
</dbReference>
<evidence type="ECO:0000256" key="6">
    <source>
        <dbReference type="ARBA" id="ARBA00022840"/>
    </source>
</evidence>
<proteinExistence type="predicted"/>
<dbReference type="EMBL" id="JQDR03012758">
    <property type="protein sequence ID" value="KAA0190793.1"/>
    <property type="molecule type" value="Genomic_DNA"/>
</dbReference>
<evidence type="ECO:0000256" key="5">
    <source>
        <dbReference type="ARBA" id="ARBA00022777"/>
    </source>
</evidence>
<reference evidence="11" key="2">
    <citation type="journal article" date="2018" name="Environ. Sci. Technol.">
        <title>The Toxicogenome of Hyalella azteca: A Model for Sediment Ecotoxicology and Evolutionary Toxicology.</title>
        <authorList>
            <person name="Poynton H.C."/>
            <person name="Hasenbein S."/>
            <person name="Benoit J.B."/>
            <person name="Sepulveda M.S."/>
            <person name="Poelchau M.F."/>
            <person name="Hughes D.S.T."/>
            <person name="Murali S.C."/>
            <person name="Chen S."/>
            <person name="Glastad K.M."/>
            <person name="Goodisman M.A.D."/>
            <person name="Werren J.H."/>
            <person name="Vineis J.H."/>
            <person name="Bowen J.L."/>
            <person name="Friedrich M."/>
            <person name="Jones J."/>
            <person name="Robertson H.M."/>
            <person name="Feyereisen R."/>
            <person name="Mechler-Hickson A."/>
            <person name="Mathers N."/>
            <person name="Lee C.E."/>
            <person name="Colbourne J.K."/>
            <person name="Biales A."/>
            <person name="Johnston J.S."/>
            <person name="Wellborn G.A."/>
            <person name="Rosendale A.J."/>
            <person name="Cridge A.G."/>
            <person name="Munoz-Torres M.C."/>
            <person name="Bain P.A."/>
            <person name="Manny A.R."/>
            <person name="Major K.M."/>
            <person name="Lambert F.N."/>
            <person name="Vulpe C.D."/>
            <person name="Tuck P."/>
            <person name="Blalock B.J."/>
            <person name="Lin Y.Y."/>
            <person name="Smith M.E."/>
            <person name="Ochoa-Acuna H."/>
            <person name="Chen M.M."/>
            <person name="Childers C.P."/>
            <person name="Qu J."/>
            <person name="Dugan S."/>
            <person name="Lee S.L."/>
            <person name="Chao H."/>
            <person name="Dinh H."/>
            <person name="Han Y."/>
            <person name="Doddapaneni H."/>
            <person name="Worley K.C."/>
            <person name="Muzny D.M."/>
            <person name="Gibbs R.A."/>
            <person name="Richards S."/>
        </authorList>
    </citation>
    <scope>NUCLEOTIDE SEQUENCE</scope>
    <source>
        <strain evidence="11">HAZT.00-mixed</strain>
        <tissue evidence="11">Whole organism</tissue>
    </source>
</reference>
<name>A0A6A0GWJ0_HYAAZ</name>
<organism evidence="11">
    <name type="scientific">Hyalella azteca</name>
    <name type="common">Amphipod</name>
    <dbReference type="NCBI Taxonomy" id="294128"/>
    <lineage>
        <taxon>Eukaryota</taxon>
        <taxon>Metazoa</taxon>
        <taxon>Ecdysozoa</taxon>
        <taxon>Arthropoda</taxon>
        <taxon>Crustacea</taxon>
        <taxon>Multicrustacea</taxon>
        <taxon>Malacostraca</taxon>
        <taxon>Eumalacostraca</taxon>
        <taxon>Peracarida</taxon>
        <taxon>Amphipoda</taxon>
        <taxon>Senticaudata</taxon>
        <taxon>Talitrida</taxon>
        <taxon>Talitroidea</taxon>
        <taxon>Hyalellidae</taxon>
        <taxon>Hyalella</taxon>
    </lineage>
</organism>
<dbReference type="SMART" id="SM01331">
    <property type="entry name" value="DUF3635"/>
    <property type="match status" value="1"/>
</dbReference>
<keyword evidence="6" id="KW-0067">ATP-binding</keyword>
<comment type="caution">
    <text evidence="11">The sequence shown here is derived from an EMBL/GenBank/DDBJ whole genome shotgun (WGS) entry which is preliminary data.</text>
</comment>
<evidence type="ECO:0000259" key="10">
    <source>
        <dbReference type="PROSITE" id="PS50011"/>
    </source>
</evidence>
<dbReference type="PROSITE" id="PS50011">
    <property type="entry name" value="PROTEIN_KINASE_DOM"/>
    <property type="match status" value="1"/>
</dbReference>
<evidence type="ECO:0000256" key="7">
    <source>
        <dbReference type="ARBA" id="ARBA00047899"/>
    </source>
</evidence>
<evidence type="ECO:0000256" key="2">
    <source>
        <dbReference type="ARBA" id="ARBA00022527"/>
    </source>
</evidence>